<dbReference type="AlphaFoldDB" id="A0A100XHF9"/>
<dbReference type="OMA" id="PHNTRSV"/>
<evidence type="ECO:0000256" key="1">
    <source>
        <dbReference type="SAM" id="SignalP"/>
    </source>
</evidence>
<keyword evidence="1" id="KW-0732">Signal</keyword>
<name>A0A100XHF9_MYCTH</name>
<dbReference type="PROSITE" id="PS51257">
    <property type="entry name" value="PROKAR_LIPOPROTEIN"/>
    <property type="match status" value="1"/>
</dbReference>
<feature type="domain" description="DUF3298" evidence="2">
    <location>
        <begin position="148"/>
        <end position="222"/>
    </location>
</feature>
<gene>
    <name evidence="3" type="ORF">RMCT_3586</name>
</gene>
<dbReference type="OrthoDB" id="4696640at2"/>
<proteinExistence type="predicted"/>
<reference evidence="4" key="2">
    <citation type="submission" date="2016-02" db="EMBL/GenBank/DDBJ databases">
        <title>Draft genome sequence of five rapidly growing Mycobacterium species.</title>
        <authorList>
            <person name="Katahira K."/>
            <person name="Gotou Y."/>
            <person name="Iida K."/>
            <person name="Ogura Y."/>
            <person name="Hayashi T."/>
        </authorList>
    </citation>
    <scope>NUCLEOTIDE SEQUENCE [LARGE SCALE GENOMIC DNA]</scope>
    <source>
        <strain evidence="4">JCM6362</strain>
    </source>
</reference>
<dbReference type="Gene3D" id="3.30.565.40">
    <property type="entry name" value="Fervidobacterium nodosum Rt17-B1 like"/>
    <property type="match status" value="1"/>
</dbReference>
<evidence type="ECO:0000313" key="3">
    <source>
        <dbReference type="EMBL" id="GAT16617.1"/>
    </source>
</evidence>
<dbReference type="Proteomes" id="UP000069654">
    <property type="component" value="Unassembled WGS sequence"/>
</dbReference>
<evidence type="ECO:0000313" key="4">
    <source>
        <dbReference type="Proteomes" id="UP000069654"/>
    </source>
</evidence>
<feature type="signal peptide" evidence="1">
    <location>
        <begin position="1"/>
        <end position="26"/>
    </location>
</feature>
<dbReference type="Gene3D" id="3.90.640.20">
    <property type="entry name" value="Heat-shock cognate protein, ATPase"/>
    <property type="match status" value="1"/>
</dbReference>
<dbReference type="NCBIfam" id="NF043047">
    <property type="entry name" value="EstaseRv3036c"/>
    <property type="match status" value="1"/>
</dbReference>
<dbReference type="InterPro" id="IPR053421">
    <property type="entry name" value="Esterase_Immunogenic_RsiV"/>
</dbReference>
<dbReference type="InterPro" id="IPR037126">
    <property type="entry name" value="PdaC/RsiV-like_sf"/>
</dbReference>
<reference evidence="3 4" key="1">
    <citation type="journal article" date="2016" name="Genome Announc.">
        <title>Draft Genome Sequences of Five Rapidly Growing Mycobacterium Species, M. thermoresistibile, M. fortuitum subsp. acetamidolyticum, M. canariasense, M. brisbanense, and M. novocastrense.</title>
        <authorList>
            <person name="Katahira K."/>
            <person name="Ogura Y."/>
            <person name="Gotoh Y."/>
            <person name="Hayashi T."/>
        </authorList>
    </citation>
    <scope>NUCLEOTIDE SEQUENCE [LARGE SCALE GENOMIC DNA]</scope>
    <source>
        <strain evidence="3 4">JCM6362</strain>
    </source>
</reference>
<protein>
    <submittedName>
        <fullName evidence="3">Immunogenic protein MPB64/MPT64</fullName>
    </submittedName>
</protein>
<dbReference type="InterPro" id="IPR021729">
    <property type="entry name" value="DUF3298"/>
</dbReference>
<accession>A0A100XHF9</accession>
<sequence>MRILKTTAALLAGGLISCSIPGTAGAQTACDALGGTVADDRRCEVHAETPTYLLDMVFPVDYPDQQALTDYLIQTRDGFVNVSEMPGSRNLPYALDARATEYRSGDAATGTRSVVFEVYQNVGGAHPTTWYQAFNYDLRTRAPITFDTLFDPESAPLEVIYPVVQRELQELTGIDQPILPEDGLDPANYQNFALTDDEVIFFFSQGELLPHAAGVSQVSVPRTVLVNLLTV</sequence>
<dbReference type="Pfam" id="PF11738">
    <property type="entry name" value="DUF3298"/>
    <property type="match status" value="1"/>
</dbReference>
<dbReference type="STRING" id="1797.RMCT_3586"/>
<dbReference type="EMBL" id="BCTB01000047">
    <property type="protein sequence ID" value="GAT16617.1"/>
    <property type="molecule type" value="Genomic_DNA"/>
</dbReference>
<evidence type="ECO:0000259" key="2">
    <source>
        <dbReference type="Pfam" id="PF11738"/>
    </source>
</evidence>
<dbReference type="RefSeq" id="WP_003924945.1">
    <property type="nucleotide sequence ID" value="NZ_BCTB01000047.1"/>
</dbReference>
<feature type="chain" id="PRO_5007091012" evidence="1">
    <location>
        <begin position="27"/>
        <end position="231"/>
    </location>
</feature>
<comment type="caution">
    <text evidence="3">The sequence shown here is derived from an EMBL/GenBank/DDBJ whole genome shotgun (WGS) entry which is preliminary data.</text>
</comment>
<organism evidence="3 4">
    <name type="scientific">Mycolicibacterium thermoresistibile</name>
    <name type="common">Mycobacterium thermoresistibile</name>
    <dbReference type="NCBI Taxonomy" id="1797"/>
    <lineage>
        <taxon>Bacteria</taxon>
        <taxon>Bacillati</taxon>
        <taxon>Actinomycetota</taxon>
        <taxon>Actinomycetes</taxon>
        <taxon>Mycobacteriales</taxon>
        <taxon>Mycobacteriaceae</taxon>
        <taxon>Mycolicibacterium</taxon>
    </lineage>
</organism>